<gene>
    <name evidence="1" type="ORF">II3_04477</name>
</gene>
<proteinExistence type="predicted"/>
<organism evidence="1 2">
    <name type="scientific">Bacillus cereus MC67</name>
    <dbReference type="NCBI Taxonomy" id="1053219"/>
    <lineage>
        <taxon>Bacteria</taxon>
        <taxon>Bacillati</taxon>
        <taxon>Bacillota</taxon>
        <taxon>Bacilli</taxon>
        <taxon>Bacillales</taxon>
        <taxon>Bacillaceae</taxon>
        <taxon>Bacillus</taxon>
        <taxon>Bacillus cereus group</taxon>
    </lineage>
</organism>
<dbReference type="EMBL" id="AHEN01000042">
    <property type="protein sequence ID" value="EJQ95801.1"/>
    <property type="molecule type" value="Genomic_DNA"/>
</dbReference>
<dbReference type="Proteomes" id="UP000006997">
    <property type="component" value="Unassembled WGS sequence"/>
</dbReference>
<dbReference type="HOGENOM" id="CLU_168774_0_0_9"/>
<evidence type="ECO:0000313" key="2">
    <source>
        <dbReference type="Proteomes" id="UP000006997"/>
    </source>
</evidence>
<accession>J8EFN3</accession>
<protein>
    <recommendedName>
        <fullName evidence="3">HTH-like domain-containing protein</fullName>
    </recommendedName>
</protein>
<evidence type="ECO:0000313" key="1">
    <source>
        <dbReference type="EMBL" id="EJQ95801.1"/>
    </source>
</evidence>
<sequence>MNHKRVCRLMRELGVQSIIRKKRPFYGRKTSVVFKNHLNREFQAEKQNQKYVMDITYVRIGEQFTYLLALLPSCIMFCFPRNITLYCVCVEVAMVIQKKSNPFGYSSHRNLYLFISIRDRY</sequence>
<comment type="caution">
    <text evidence="1">The sequence shown here is derived from an EMBL/GenBank/DDBJ whole genome shotgun (WGS) entry which is preliminary data.</text>
</comment>
<reference evidence="1 2" key="1">
    <citation type="submission" date="2012-04" db="EMBL/GenBank/DDBJ databases">
        <title>The Genome Sequence of Bacillus cereus MC67.</title>
        <authorList>
            <consortium name="The Broad Institute Genome Sequencing Platform"/>
            <consortium name="The Broad Institute Genome Sequencing Center for Infectious Disease"/>
            <person name="Feldgarden M."/>
            <person name="Van der Auwera G.A."/>
            <person name="Mahillon J."/>
            <person name="Duprez V."/>
            <person name="Timmery S."/>
            <person name="Mattelet C."/>
            <person name="Dierick K."/>
            <person name="Sun M."/>
            <person name="Yu Z."/>
            <person name="Zhu L."/>
            <person name="Hu X."/>
            <person name="Shank E.B."/>
            <person name="Swiecicka I."/>
            <person name="Hansen B.M."/>
            <person name="Andrup L."/>
            <person name="Young S.K."/>
            <person name="Zeng Q."/>
            <person name="Gargeya S."/>
            <person name="Fitzgerald M."/>
            <person name="Haas B."/>
            <person name="Abouelleil A."/>
            <person name="Alvarado L."/>
            <person name="Arachchi H.M."/>
            <person name="Berlin A."/>
            <person name="Chapman S.B."/>
            <person name="Goldberg J."/>
            <person name="Griggs A."/>
            <person name="Gujja S."/>
            <person name="Hansen M."/>
            <person name="Howarth C."/>
            <person name="Imamovic A."/>
            <person name="Larimer J."/>
            <person name="McCowen C."/>
            <person name="Montmayeur A."/>
            <person name="Murphy C."/>
            <person name="Neiman D."/>
            <person name="Pearson M."/>
            <person name="Priest M."/>
            <person name="Roberts A."/>
            <person name="Saif S."/>
            <person name="Shea T."/>
            <person name="Sisk P."/>
            <person name="Sykes S."/>
            <person name="Wortman J."/>
            <person name="Nusbaum C."/>
            <person name="Birren B."/>
        </authorList>
    </citation>
    <scope>NUCLEOTIDE SEQUENCE [LARGE SCALE GENOMIC DNA]</scope>
    <source>
        <strain evidence="1 2">MC67</strain>
    </source>
</reference>
<name>J8EFN3_BACCE</name>
<evidence type="ECO:0008006" key="3">
    <source>
        <dbReference type="Google" id="ProtNLM"/>
    </source>
</evidence>
<dbReference type="PANTHER" id="PTHR46889">
    <property type="entry name" value="TRANSPOSASE INSF FOR INSERTION SEQUENCE IS3B-RELATED"/>
    <property type="match status" value="1"/>
</dbReference>
<dbReference type="InterPro" id="IPR050900">
    <property type="entry name" value="Transposase_IS3/IS150/IS904"/>
</dbReference>
<dbReference type="AlphaFoldDB" id="J8EFN3"/>